<comment type="similarity">
    <text evidence="1 7">Belongs to the peptidase S11 family.</text>
</comment>
<feature type="compositionally biased region" description="Basic and acidic residues" evidence="8">
    <location>
        <begin position="15"/>
        <end position="29"/>
    </location>
</feature>
<feature type="domain" description="Peptidase S11 D-alanyl-D-alanine carboxypeptidase A N-terminal" evidence="10">
    <location>
        <begin position="196"/>
        <end position="382"/>
    </location>
</feature>
<comment type="caution">
    <text evidence="11">The sequence shown here is derived from an EMBL/GenBank/DDBJ whole genome shotgun (WGS) entry which is preliminary data.</text>
</comment>
<evidence type="ECO:0000256" key="2">
    <source>
        <dbReference type="ARBA" id="ARBA00022729"/>
    </source>
</evidence>
<keyword evidence="11" id="KW-0645">Protease</keyword>
<dbReference type="Proteomes" id="UP001368654">
    <property type="component" value="Unassembled WGS sequence"/>
</dbReference>
<evidence type="ECO:0000256" key="8">
    <source>
        <dbReference type="SAM" id="MobiDB-lite"/>
    </source>
</evidence>
<proteinExistence type="inferred from homology"/>
<evidence type="ECO:0000256" key="6">
    <source>
        <dbReference type="ARBA" id="ARBA00023316"/>
    </source>
</evidence>
<evidence type="ECO:0000256" key="9">
    <source>
        <dbReference type="SAM" id="Phobius"/>
    </source>
</evidence>
<dbReference type="InterPro" id="IPR012338">
    <property type="entry name" value="Beta-lactam/transpept-like"/>
</dbReference>
<keyword evidence="6" id="KW-0961">Cell wall biogenesis/degradation</keyword>
<dbReference type="GO" id="GO:0004180">
    <property type="term" value="F:carboxypeptidase activity"/>
    <property type="evidence" value="ECO:0007669"/>
    <property type="project" value="UniProtKB-KW"/>
</dbReference>
<keyword evidence="3" id="KW-0378">Hydrolase</keyword>
<evidence type="ECO:0000256" key="7">
    <source>
        <dbReference type="RuleBase" id="RU004016"/>
    </source>
</evidence>
<dbReference type="InterPro" id="IPR001967">
    <property type="entry name" value="Peptidase_S11_N"/>
</dbReference>
<keyword evidence="11" id="KW-0121">Carboxypeptidase</keyword>
<evidence type="ECO:0000313" key="11">
    <source>
        <dbReference type="EMBL" id="MEJ1154060.1"/>
    </source>
</evidence>
<feature type="compositionally biased region" description="Low complexity" evidence="8">
    <location>
        <begin position="1"/>
        <end position="10"/>
    </location>
</feature>
<dbReference type="SUPFAM" id="SSF56601">
    <property type="entry name" value="beta-lactamase/transpeptidase-like"/>
    <property type="match status" value="1"/>
</dbReference>
<name>A0ABU8LQY4_9MICO</name>
<keyword evidence="12" id="KW-1185">Reference proteome</keyword>
<feature type="transmembrane region" description="Helical" evidence="9">
    <location>
        <begin position="124"/>
        <end position="148"/>
    </location>
</feature>
<evidence type="ECO:0000256" key="1">
    <source>
        <dbReference type="ARBA" id="ARBA00007164"/>
    </source>
</evidence>
<dbReference type="Gene3D" id="3.40.710.10">
    <property type="entry name" value="DD-peptidase/beta-lactamase superfamily"/>
    <property type="match status" value="1"/>
</dbReference>
<keyword evidence="2" id="KW-0732">Signal</keyword>
<keyword evidence="5" id="KW-0573">Peptidoglycan synthesis</keyword>
<reference evidence="11 12" key="1">
    <citation type="submission" date="2024-02" db="EMBL/GenBank/DDBJ databases">
        <authorList>
            <person name="Saticioglu I.B."/>
        </authorList>
    </citation>
    <scope>NUCLEOTIDE SEQUENCE [LARGE SCALE GENOMIC DNA]</scope>
    <source>
        <strain evidence="11 12">Mu-86</strain>
    </source>
</reference>
<accession>A0ABU8LQY4</accession>
<evidence type="ECO:0000256" key="3">
    <source>
        <dbReference type="ARBA" id="ARBA00022801"/>
    </source>
</evidence>
<dbReference type="PRINTS" id="PR00725">
    <property type="entry name" value="DADACBPTASE1"/>
</dbReference>
<feature type="region of interest" description="Disordered" evidence="8">
    <location>
        <begin position="1"/>
        <end position="52"/>
    </location>
</feature>
<evidence type="ECO:0000256" key="4">
    <source>
        <dbReference type="ARBA" id="ARBA00022960"/>
    </source>
</evidence>
<gene>
    <name evidence="11" type="ORF">WDU96_00415</name>
</gene>
<sequence length="519" mass="54411">MTVDDAPAPTRRSRRTAEFENLSFDRDDVLAAPLDDPTPSDESSAVDDSPDVADVHSNEALDRVESTPITEPAATTLALTWVDESSIATGNPPADLTGTNSGYLPVGADLLADAPRRSPLRASVLVPILAVFLVVGGYLATTLLWPLYAVTPTITASEVQPAGAPNAAPAWPNEGSASIAVAGIPGVLESTGELDSIASITKVVTALVVLDEMPLNVGEEGPSFSFSYADSADYWQYRYRGESALDVPVDGSLTEYQLLEGMLIGSANNYADILASNLWPSDAVFASAANSWLSLHGLEDITIVEPTGIDEGNVATPAALIALAQKALADPVIAEIVAKQSVELPGAGLVENTNDLLSDPGVLGIKTGTLTAWNLLSAKTVTVGETSVTMYAAVLGQPDNDERLDVSRALYDQTEAELQLVPSVTAGTVAGQVHTLWAEPVDIITNDDAAVILWNGDSGTVNTTYALDDSRIEGEPVGTLSVDGPLDSASVELVLQSDVEEPTAWWRITHPLELFGLAD</sequence>
<evidence type="ECO:0000256" key="5">
    <source>
        <dbReference type="ARBA" id="ARBA00022984"/>
    </source>
</evidence>
<dbReference type="RefSeq" id="WP_337336511.1">
    <property type="nucleotide sequence ID" value="NZ_JBBDGL010000001.1"/>
</dbReference>
<organism evidence="11 12">
    <name type="scientific">Microbacterium marmarense</name>
    <dbReference type="NCBI Taxonomy" id="3122051"/>
    <lineage>
        <taxon>Bacteria</taxon>
        <taxon>Bacillati</taxon>
        <taxon>Actinomycetota</taxon>
        <taxon>Actinomycetes</taxon>
        <taxon>Micrococcales</taxon>
        <taxon>Microbacteriaceae</taxon>
        <taxon>Microbacterium</taxon>
    </lineage>
</organism>
<keyword evidence="9" id="KW-1133">Transmembrane helix</keyword>
<dbReference type="Pfam" id="PF00768">
    <property type="entry name" value="Peptidase_S11"/>
    <property type="match status" value="1"/>
</dbReference>
<protein>
    <submittedName>
        <fullName evidence="11">D-alanyl-D-alanine carboxypeptidase</fullName>
    </submittedName>
</protein>
<evidence type="ECO:0000259" key="10">
    <source>
        <dbReference type="Pfam" id="PF00768"/>
    </source>
</evidence>
<dbReference type="EMBL" id="JBBDGL010000001">
    <property type="protein sequence ID" value="MEJ1154060.1"/>
    <property type="molecule type" value="Genomic_DNA"/>
</dbReference>
<keyword evidence="4" id="KW-0133">Cell shape</keyword>
<dbReference type="InterPro" id="IPR018044">
    <property type="entry name" value="Peptidase_S11"/>
</dbReference>
<keyword evidence="9" id="KW-0472">Membrane</keyword>
<keyword evidence="9" id="KW-0812">Transmembrane</keyword>
<evidence type="ECO:0000313" key="12">
    <source>
        <dbReference type="Proteomes" id="UP001368654"/>
    </source>
</evidence>